<dbReference type="InterPro" id="IPR013785">
    <property type="entry name" value="Aldolase_TIM"/>
</dbReference>
<evidence type="ECO:0000259" key="3">
    <source>
        <dbReference type="Pfam" id="PF00724"/>
    </source>
</evidence>
<dbReference type="Proteomes" id="UP000642509">
    <property type="component" value="Unassembled WGS sequence"/>
</dbReference>
<keyword evidence="2" id="KW-0560">Oxidoreductase</keyword>
<reference evidence="5" key="1">
    <citation type="journal article" date="2019" name="Int. J. Syst. Evol. Microbiol.">
        <title>The Global Catalogue of Microorganisms (GCM) 10K type strain sequencing project: providing services to taxonomists for standard genome sequencing and annotation.</title>
        <authorList>
            <consortium name="The Broad Institute Genomics Platform"/>
            <consortium name="The Broad Institute Genome Sequencing Center for Infectious Disease"/>
            <person name="Wu L."/>
            <person name="Ma J."/>
        </authorList>
    </citation>
    <scope>NUCLEOTIDE SEQUENCE [LARGE SCALE GENOMIC DNA]</scope>
    <source>
        <strain evidence="5">CGMCC 1.7064</strain>
    </source>
</reference>
<keyword evidence="5" id="KW-1185">Reference proteome</keyword>
<gene>
    <name evidence="4" type="ORF">GCM10010977_24420</name>
</gene>
<dbReference type="InterPro" id="IPR001155">
    <property type="entry name" value="OxRdtase_FMN_N"/>
</dbReference>
<name>A0ABQ2M679_9MICC</name>
<dbReference type="CDD" id="cd02803">
    <property type="entry name" value="OYE_like_FMN_family"/>
    <property type="match status" value="1"/>
</dbReference>
<sequence>MTATPASEATLNEPYGLRGLDLPNRAVLAPMTRISAHGDGRATDRMRDYYRSFAEGGFGLLVTEGIYPDAEYSQGYLDQPGLATPEHVESWVPVTAAVHEHGASIIAQLMHAGPQGQGNPHVSGLRSASAVRARGEQAGMYRGTGPYELPEALSAEEIGEVTSSFAAAAVRARDAGFDGVEIHGANGYLVDAFLTDYLNKRTDGYGGSPMARTRVAREIIEAVRAAVGNDFVVGIRISQGKVSDATHRWSGGVAEAETIFGALAGAPVDYLHTTEWKANAPAFPDKDARSLSQLAREFAPGLTIIANGHLDTGAEAALSLGEGGADLVAIGKAALAQHDWPRRVQQGRQLLEPLAPSAFGDLATIQDWELRAAEPVPTS</sequence>
<dbReference type="Gene3D" id="3.20.20.70">
    <property type="entry name" value="Aldolase class I"/>
    <property type="match status" value="1"/>
</dbReference>
<dbReference type="PANTHER" id="PTHR43656:SF2">
    <property type="entry name" value="BINDING OXIDOREDUCTASE, PUTATIVE (AFU_ORTHOLOGUE AFUA_2G08260)-RELATED"/>
    <property type="match status" value="1"/>
</dbReference>
<organism evidence="4 5">
    <name type="scientific">Citricoccus zhacaiensis</name>
    <dbReference type="NCBI Taxonomy" id="489142"/>
    <lineage>
        <taxon>Bacteria</taxon>
        <taxon>Bacillati</taxon>
        <taxon>Actinomycetota</taxon>
        <taxon>Actinomycetes</taxon>
        <taxon>Micrococcales</taxon>
        <taxon>Micrococcaceae</taxon>
        <taxon>Citricoccus</taxon>
    </lineage>
</organism>
<dbReference type="RefSeq" id="WP_188806439.1">
    <property type="nucleotide sequence ID" value="NZ_BAAAOU010000002.1"/>
</dbReference>
<protein>
    <submittedName>
        <fullName evidence="4">NADH:flavin oxidoreductase</fullName>
    </submittedName>
</protein>
<dbReference type="SUPFAM" id="SSF51395">
    <property type="entry name" value="FMN-linked oxidoreductases"/>
    <property type="match status" value="1"/>
</dbReference>
<evidence type="ECO:0000313" key="4">
    <source>
        <dbReference type="EMBL" id="GGO47363.1"/>
    </source>
</evidence>
<keyword evidence="1" id="KW-0285">Flavoprotein</keyword>
<evidence type="ECO:0000313" key="5">
    <source>
        <dbReference type="Proteomes" id="UP000642509"/>
    </source>
</evidence>
<proteinExistence type="predicted"/>
<evidence type="ECO:0000256" key="2">
    <source>
        <dbReference type="ARBA" id="ARBA00023002"/>
    </source>
</evidence>
<feature type="domain" description="NADH:flavin oxidoreductase/NADH oxidase N-terminal" evidence="3">
    <location>
        <begin position="13"/>
        <end position="349"/>
    </location>
</feature>
<evidence type="ECO:0000256" key="1">
    <source>
        <dbReference type="ARBA" id="ARBA00022630"/>
    </source>
</evidence>
<accession>A0ABQ2M679</accession>
<dbReference type="PANTHER" id="PTHR43656">
    <property type="entry name" value="BINDING OXIDOREDUCTASE, PUTATIVE (AFU_ORTHOLOGUE AFUA_2G08260)-RELATED"/>
    <property type="match status" value="1"/>
</dbReference>
<dbReference type="EMBL" id="BMLQ01000007">
    <property type="protein sequence ID" value="GGO47363.1"/>
    <property type="molecule type" value="Genomic_DNA"/>
</dbReference>
<comment type="caution">
    <text evidence="4">The sequence shown here is derived from an EMBL/GenBank/DDBJ whole genome shotgun (WGS) entry which is preliminary data.</text>
</comment>
<dbReference type="Pfam" id="PF00724">
    <property type="entry name" value="Oxidored_FMN"/>
    <property type="match status" value="1"/>
</dbReference>
<dbReference type="InterPro" id="IPR051799">
    <property type="entry name" value="NADH_flavin_oxidoreductase"/>
</dbReference>